<feature type="region of interest" description="Disordered" evidence="1">
    <location>
        <begin position="403"/>
        <end position="423"/>
    </location>
</feature>
<evidence type="ECO:0008006" key="4">
    <source>
        <dbReference type="Google" id="ProtNLM"/>
    </source>
</evidence>
<dbReference type="EMBL" id="JARKIB010000054">
    <property type="protein sequence ID" value="KAJ7753704.1"/>
    <property type="molecule type" value="Genomic_DNA"/>
</dbReference>
<protein>
    <recommendedName>
        <fullName evidence="4">Gag protein</fullName>
    </recommendedName>
</protein>
<dbReference type="Proteomes" id="UP001215598">
    <property type="component" value="Unassembled WGS sequence"/>
</dbReference>
<name>A0AAD7NBT2_9AGAR</name>
<dbReference type="AlphaFoldDB" id="A0AAD7NBT2"/>
<accession>A0AAD7NBT2</accession>
<keyword evidence="3" id="KW-1185">Reference proteome</keyword>
<feature type="region of interest" description="Disordered" evidence="1">
    <location>
        <begin position="248"/>
        <end position="276"/>
    </location>
</feature>
<evidence type="ECO:0000256" key="1">
    <source>
        <dbReference type="SAM" id="MobiDB-lite"/>
    </source>
</evidence>
<comment type="caution">
    <text evidence="2">The sequence shown here is derived from an EMBL/GenBank/DDBJ whole genome shotgun (WGS) entry which is preliminary data.</text>
</comment>
<gene>
    <name evidence="2" type="ORF">B0H16DRAFT_1316729</name>
</gene>
<evidence type="ECO:0000313" key="2">
    <source>
        <dbReference type="EMBL" id="KAJ7753704.1"/>
    </source>
</evidence>
<reference evidence="2" key="1">
    <citation type="submission" date="2023-03" db="EMBL/GenBank/DDBJ databases">
        <title>Massive genome expansion in bonnet fungi (Mycena s.s.) driven by repeated elements and novel gene families across ecological guilds.</title>
        <authorList>
            <consortium name="Lawrence Berkeley National Laboratory"/>
            <person name="Harder C.B."/>
            <person name="Miyauchi S."/>
            <person name="Viragh M."/>
            <person name="Kuo A."/>
            <person name="Thoen E."/>
            <person name="Andreopoulos B."/>
            <person name="Lu D."/>
            <person name="Skrede I."/>
            <person name="Drula E."/>
            <person name="Henrissat B."/>
            <person name="Morin E."/>
            <person name="Kohler A."/>
            <person name="Barry K."/>
            <person name="LaButti K."/>
            <person name="Morin E."/>
            <person name="Salamov A."/>
            <person name="Lipzen A."/>
            <person name="Mereny Z."/>
            <person name="Hegedus B."/>
            <person name="Baldrian P."/>
            <person name="Stursova M."/>
            <person name="Weitz H."/>
            <person name="Taylor A."/>
            <person name="Grigoriev I.V."/>
            <person name="Nagy L.G."/>
            <person name="Martin F."/>
            <person name="Kauserud H."/>
        </authorList>
    </citation>
    <scope>NUCLEOTIDE SEQUENCE</scope>
    <source>
        <strain evidence="2">CBHHK182m</strain>
    </source>
</reference>
<organism evidence="2 3">
    <name type="scientific">Mycena metata</name>
    <dbReference type="NCBI Taxonomy" id="1033252"/>
    <lineage>
        <taxon>Eukaryota</taxon>
        <taxon>Fungi</taxon>
        <taxon>Dikarya</taxon>
        <taxon>Basidiomycota</taxon>
        <taxon>Agaricomycotina</taxon>
        <taxon>Agaricomycetes</taxon>
        <taxon>Agaricomycetidae</taxon>
        <taxon>Agaricales</taxon>
        <taxon>Marasmiineae</taxon>
        <taxon>Mycenaceae</taxon>
        <taxon>Mycena</taxon>
    </lineage>
</organism>
<sequence length="423" mass="44564">MTTIPDFSGDRLDPDKKITAVGFMRKCGLYFREREIDDLERQLLDVEDHLDPDSPADRWFKSIPDADPRKSSWAAFKGAFETRFQVAAPPPKPTAQLQAALAGMRISVEELAKDTVVVNGTRVPVLRDFTTRVNELVTEANVGSEQGAALWLFYQGLEPWLRVAVGAIPATWDDMITTLSGIPQHVIDAAVAAHREKVRVDNKMNDVLRKLEGMRVAPVVYQAPAPGPTPAAGGAAGAVPPCGAATGGGGTGGAAGGAAQAGGGGARGGGRGGGGFGRRVPTEAEKAALRVVLAGSIARRAPSTPEGQVQYAAQRAEWETRNGNVPAATLDVSVTGYPLTPGTADPATGECWDCGIRELPVHRGDCRGREKVPSLERRFRAVCGSWLLPERNAAGVNVVEEEDSPGVPWYGAEEGGGNGQAGF</sequence>
<proteinExistence type="predicted"/>
<evidence type="ECO:0000313" key="3">
    <source>
        <dbReference type="Proteomes" id="UP001215598"/>
    </source>
</evidence>
<feature type="compositionally biased region" description="Gly residues" evidence="1">
    <location>
        <begin position="413"/>
        <end position="423"/>
    </location>
</feature>